<dbReference type="GO" id="GO:0005506">
    <property type="term" value="F:iron ion binding"/>
    <property type="evidence" value="ECO:0007669"/>
    <property type="project" value="InterPro"/>
</dbReference>
<comment type="subcellular location">
    <subcellularLocation>
        <location evidence="2">Membrane</location>
        <topology evidence="2">Single-pass membrane protein</topology>
    </subcellularLocation>
</comment>
<evidence type="ECO:0000256" key="1">
    <source>
        <dbReference type="ARBA" id="ARBA00001971"/>
    </source>
</evidence>
<evidence type="ECO:0000313" key="12">
    <source>
        <dbReference type="EMBL" id="BBG98054.1"/>
    </source>
</evidence>
<evidence type="ECO:0000256" key="7">
    <source>
        <dbReference type="ARBA" id="ARBA00022989"/>
    </source>
</evidence>
<dbReference type="Gene3D" id="1.10.630.10">
    <property type="entry name" value="Cytochrome P450"/>
    <property type="match status" value="1"/>
</dbReference>
<keyword evidence="10" id="KW-0503">Monooxygenase</keyword>
<dbReference type="GO" id="GO:0016020">
    <property type="term" value="C:membrane"/>
    <property type="evidence" value="ECO:0007669"/>
    <property type="project" value="UniProtKB-SubCell"/>
</dbReference>
<dbReference type="GO" id="GO:0004497">
    <property type="term" value="F:monooxygenase activity"/>
    <property type="evidence" value="ECO:0007669"/>
    <property type="project" value="UniProtKB-KW"/>
</dbReference>
<evidence type="ECO:0000256" key="11">
    <source>
        <dbReference type="ARBA" id="ARBA00023136"/>
    </source>
</evidence>
<evidence type="ECO:0000256" key="4">
    <source>
        <dbReference type="ARBA" id="ARBA00022617"/>
    </source>
</evidence>
<evidence type="ECO:0000256" key="3">
    <source>
        <dbReference type="ARBA" id="ARBA00010617"/>
    </source>
</evidence>
<evidence type="ECO:0000256" key="8">
    <source>
        <dbReference type="ARBA" id="ARBA00023002"/>
    </source>
</evidence>
<keyword evidence="7" id="KW-1133">Transmembrane helix</keyword>
<comment type="cofactor">
    <cofactor evidence="1">
        <name>heme</name>
        <dbReference type="ChEBI" id="CHEBI:30413"/>
    </cofactor>
</comment>
<protein>
    <submittedName>
        <fullName evidence="12">Cytochrome P450 superfamily protein</fullName>
    </submittedName>
</protein>
<keyword evidence="8" id="KW-0560">Oxidoreductase</keyword>
<gene>
    <name evidence="12" type="ORF">Prudu_007359</name>
</gene>
<dbReference type="GO" id="GO:0010268">
    <property type="term" value="P:brassinosteroid homeostasis"/>
    <property type="evidence" value="ECO:0007669"/>
    <property type="project" value="TreeGrafter"/>
</dbReference>
<sequence length="273" mass="31809">MENCRCRRLRLPPGNLGLPLIGETLQLISAYKTENPEPFIDERVNRFGPIFTTHVFGEPTVFSSDPETNRFILQNEGKLFECSYPSSISNLLGKHSLLLMKGSLHKRMHSLTMSFANSSIIRDHLLDDIDRLIRLNMDSWTDRVFLMEEAKKITFELAVKQLMSFDPGEWTEGLRKEYVLLIEGFFSVPLPLFSTTYRRAIKARTKVAEALRLIVRERREESEAGERKRTCWCSFGWRQRILRRGDRGFLACFAGRRLRNHLNNHDTCRQVLN</sequence>
<keyword evidence="11" id="KW-0472">Membrane</keyword>
<dbReference type="SUPFAM" id="SSF48264">
    <property type="entry name" value="Cytochrome P450"/>
    <property type="match status" value="1"/>
</dbReference>
<keyword evidence="9" id="KW-0408">Iron</keyword>
<dbReference type="GO" id="GO:0020037">
    <property type="term" value="F:heme binding"/>
    <property type="evidence" value="ECO:0007669"/>
    <property type="project" value="InterPro"/>
</dbReference>
<dbReference type="GO" id="GO:0016125">
    <property type="term" value="P:sterol metabolic process"/>
    <property type="evidence" value="ECO:0007669"/>
    <property type="project" value="TreeGrafter"/>
</dbReference>
<dbReference type="GO" id="GO:0016132">
    <property type="term" value="P:brassinosteroid biosynthetic process"/>
    <property type="evidence" value="ECO:0007669"/>
    <property type="project" value="TreeGrafter"/>
</dbReference>
<keyword evidence="5" id="KW-0812">Transmembrane</keyword>
<reference evidence="12" key="1">
    <citation type="journal article" date="2019" name="Science">
        <title>Mutation of a bHLH transcription factor allowed almond domestication.</title>
        <authorList>
            <person name="Sanchez-Perez R."/>
            <person name="Pavan S."/>
            <person name="Mazzeo R."/>
            <person name="Moldovan C."/>
            <person name="Aiese Cigliano R."/>
            <person name="Del Cueto J."/>
            <person name="Ricciardi F."/>
            <person name="Lotti C."/>
            <person name="Ricciardi L."/>
            <person name="Dicenta F."/>
            <person name="Lopez-Marques R.L."/>
            <person name="Lindberg Moller B."/>
        </authorList>
    </citation>
    <scope>NUCLEOTIDE SEQUENCE</scope>
</reference>
<dbReference type="PANTHER" id="PTHR24286">
    <property type="entry name" value="CYTOCHROME P450 26"/>
    <property type="match status" value="1"/>
</dbReference>
<evidence type="ECO:0000256" key="2">
    <source>
        <dbReference type="ARBA" id="ARBA00004167"/>
    </source>
</evidence>
<evidence type="ECO:0000256" key="9">
    <source>
        <dbReference type="ARBA" id="ARBA00023004"/>
    </source>
</evidence>
<accession>A0A4Y1R1S5</accession>
<dbReference type="InterPro" id="IPR001128">
    <property type="entry name" value="Cyt_P450"/>
</dbReference>
<organism evidence="12">
    <name type="scientific">Prunus dulcis</name>
    <name type="common">Almond</name>
    <name type="synonym">Amygdalus dulcis</name>
    <dbReference type="NCBI Taxonomy" id="3755"/>
    <lineage>
        <taxon>Eukaryota</taxon>
        <taxon>Viridiplantae</taxon>
        <taxon>Streptophyta</taxon>
        <taxon>Embryophyta</taxon>
        <taxon>Tracheophyta</taxon>
        <taxon>Spermatophyta</taxon>
        <taxon>Magnoliopsida</taxon>
        <taxon>eudicotyledons</taxon>
        <taxon>Gunneridae</taxon>
        <taxon>Pentapetalae</taxon>
        <taxon>rosids</taxon>
        <taxon>fabids</taxon>
        <taxon>Rosales</taxon>
        <taxon>Rosaceae</taxon>
        <taxon>Amygdaloideae</taxon>
        <taxon>Amygdaleae</taxon>
        <taxon>Prunus</taxon>
    </lineage>
</organism>
<dbReference type="InterPro" id="IPR036396">
    <property type="entry name" value="Cyt_P450_sf"/>
</dbReference>
<dbReference type="Pfam" id="PF00067">
    <property type="entry name" value="p450"/>
    <property type="match status" value="1"/>
</dbReference>
<evidence type="ECO:0000256" key="10">
    <source>
        <dbReference type="ARBA" id="ARBA00023033"/>
    </source>
</evidence>
<keyword evidence="4" id="KW-0349">Heme</keyword>
<dbReference type="GO" id="GO:0016705">
    <property type="term" value="F:oxidoreductase activity, acting on paired donors, with incorporation or reduction of molecular oxygen"/>
    <property type="evidence" value="ECO:0007669"/>
    <property type="project" value="InterPro"/>
</dbReference>
<dbReference type="EMBL" id="AP019298">
    <property type="protein sequence ID" value="BBG98054.1"/>
    <property type="molecule type" value="Genomic_DNA"/>
</dbReference>
<evidence type="ECO:0000256" key="6">
    <source>
        <dbReference type="ARBA" id="ARBA00022723"/>
    </source>
</evidence>
<keyword evidence="6" id="KW-0479">Metal-binding</keyword>
<proteinExistence type="inferred from homology"/>
<dbReference type="PANTHER" id="PTHR24286:SF44">
    <property type="entry name" value="3BETA,22ALPHA-DIHYDROXYSTEROID 3-DEHYDROGENASE"/>
    <property type="match status" value="1"/>
</dbReference>
<comment type="similarity">
    <text evidence="3">Belongs to the cytochrome P450 family.</text>
</comment>
<evidence type="ECO:0000256" key="5">
    <source>
        <dbReference type="ARBA" id="ARBA00022692"/>
    </source>
</evidence>
<name>A0A4Y1R1S5_PRUDU</name>
<dbReference type="AlphaFoldDB" id="A0A4Y1R1S5"/>